<evidence type="ECO:0000256" key="7">
    <source>
        <dbReference type="SAM" id="Phobius"/>
    </source>
</evidence>
<dbReference type="EMBL" id="DS995705">
    <property type="protein sequence ID" value="EEQ32409.1"/>
    <property type="molecule type" value="Genomic_DNA"/>
</dbReference>
<dbReference type="GO" id="GO:0034257">
    <property type="term" value="F:nicotinamide riboside transmembrane transporter activity"/>
    <property type="evidence" value="ECO:0007669"/>
    <property type="project" value="TreeGrafter"/>
</dbReference>
<dbReference type="PRINTS" id="PR01130">
    <property type="entry name" value="DERENTRNSPRT"/>
</dbReference>
<dbReference type="PANTHER" id="PTHR10332:SF88">
    <property type="entry name" value="EQUILIBRATIVE NUCLEOSIDE TRANSPORTER 1, ISOFORM A"/>
    <property type="match status" value="1"/>
</dbReference>
<evidence type="ECO:0000256" key="3">
    <source>
        <dbReference type="ARBA" id="ARBA00022448"/>
    </source>
</evidence>
<feature type="transmembrane region" description="Helical" evidence="7">
    <location>
        <begin position="123"/>
        <end position="142"/>
    </location>
</feature>
<dbReference type="GeneID" id="9225891"/>
<evidence type="ECO:0000256" key="4">
    <source>
        <dbReference type="ARBA" id="ARBA00022692"/>
    </source>
</evidence>
<feature type="transmembrane region" description="Helical" evidence="7">
    <location>
        <begin position="148"/>
        <end position="169"/>
    </location>
</feature>
<name>C5FRA6_ARTOC</name>
<dbReference type="PANTHER" id="PTHR10332">
    <property type="entry name" value="EQUILIBRATIVE NUCLEOSIDE TRANSPORTER"/>
    <property type="match status" value="1"/>
</dbReference>
<dbReference type="Pfam" id="PF01733">
    <property type="entry name" value="Nucleoside_tran"/>
    <property type="match status" value="1"/>
</dbReference>
<protein>
    <submittedName>
        <fullName evidence="8">Nucleoside transporter family protein</fullName>
    </submittedName>
</protein>
<dbReference type="STRING" id="554155.C5FRA6"/>
<dbReference type="PIRSF" id="PIRSF016379">
    <property type="entry name" value="ENT"/>
    <property type="match status" value="1"/>
</dbReference>
<dbReference type="eggNOG" id="KOG1479">
    <property type="taxonomic scope" value="Eukaryota"/>
</dbReference>
<dbReference type="GO" id="GO:0005886">
    <property type="term" value="C:plasma membrane"/>
    <property type="evidence" value="ECO:0007669"/>
    <property type="project" value="TreeGrafter"/>
</dbReference>
<feature type="transmembrane region" description="Helical" evidence="7">
    <location>
        <begin position="435"/>
        <end position="456"/>
    </location>
</feature>
<dbReference type="SUPFAM" id="SSF103473">
    <property type="entry name" value="MFS general substrate transporter"/>
    <property type="match status" value="1"/>
</dbReference>
<sequence>MSQDRLNRFFTPRDEQQQAYKRIDGDEIYTNEEDTEQSAYDVPPAQEFSWIVYFYFVWMGMAMLWGWNSFLAAAPYFQIRFASNDWLRDNSQSSITSVFCITGLTAHLVLLKLQENASYPRRVMLSLALTVSVFTLLTLSTLPNPGPSAPVLFSFILLMVFVCSFSASLNQNGLFAYVSGFSQPAYTQGIMTGQALSGVLPAIVQLISVLAVPESNVHESDERQNAAKSAFGFFATATLVCGGAFFVFLYLYRYPGKRQGIRYLADEDTEGPNSPTKKTVSLLTLFQKTRWASLAMFLCFCITMAFPVFASQVQSTNKEQPPPRYTQPGVFIALALFFWNSGDLLGRMLVLLPFFRDRKPPPFILFILSLARILFIPLFLMCNVRGRGARINSDVVYLIFIQGLFGLTNGYLCVSSMVSATEAVDEEEREAAGAYMGMLIVAGLAAGSVLSFFIGAL</sequence>
<dbReference type="AlphaFoldDB" id="C5FRA6"/>
<keyword evidence="4 7" id="KW-0812">Transmembrane</keyword>
<evidence type="ECO:0000256" key="5">
    <source>
        <dbReference type="ARBA" id="ARBA00022989"/>
    </source>
</evidence>
<evidence type="ECO:0000256" key="1">
    <source>
        <dbReference type="ARBA" id="ARBA00004141"/>
    </source>
</evidence>
<organism evidence="8 9">
    <name type="scientific">Arthroderma otae (strain ATCC MYA-4605 / CBS 113480)</name>
    <name type="common">Microsporum canis</name>
    <dbReference type="NCBI Taxonomy" id="554155"/>
    <lineage>
        <taxon>Eukaryota</taxon>
        <taxon>Fungi</taxon>
        <taxon>Dikarya</taxon>
        <taxon>Ascomycota</taxon>
        <taxon>Pezizomycotina</taxon>
        <taxon>Eurotiomycetes</taxon>
        <taxon>Eurotiomycetidae</taxon>
        <taxon>Onygenales</taxon>
        <taxon>Arthrodermataceae</taxon>
        <taxon>Microsporum</taxon>
    </lineage>
</organism>
<feature type="transmembrane region" description="Helical" evidence="7">
    <location>
        <begin position="94"/>
        <end position="111"/>
    </location>
</feature>
<dbReference type="OMA" id="GSPWTTK"/>
<feature type="transmembrane region" description="Helical" evidence="7">
    <location>
        <begin position="291"/>
        <end position="310"/>
    </location>
</feature>
<feature type="transmembrane region" description="Helical" evidence="7">
    <location>
        <begin position="330"/>
        <end position="350"/>
    </location>
</feature>
<keyword evidence="6 7" id="KW-0472">Membrane</keyword>
<evidence type="ECO:0000256" key="2">
    <source>
        <dbReference type="ARBA" id="ARBA00007965"/>
    </source>
</evidence>
<feature type="transmembrane region" description="Helical" evidence="7">
    <location>
        <begin position="362"/>
        <end position="380"/>
    </location>
</feature>
<dbReference type="GO" id="GO:0000329">
    <property type="term" value="C:fungal-type vacuole membrane"/>
    <property type="evidence" value="ECO:0007669"/>
    <property type="project" value="TreeGrafter"/>
</dbReference>
<accession>C5FRA6</accession>
<proteinExistence type="inferred from homology"/>
<dbReference type="Proteomes" id="UP000002035">
    <property type="component" value="Unassembled WGS sequence"/>
</dbReference>
<keyword evidence="9" id="KW-1185">Reference proteome</keyword>
<dbReference type="GO" id="GO:0015205">
    <property type="term" value="F:nucleobase transmembrane transporter activity"/>
    <property type="evidence" value="ECO:0007669"/>
    <property type="project" value="TreeGrafter"/>
</dbReference>
<keyword evidence="3" id="KW-0813">Transport</keyword>
<dbReference type="OrthoDB" id="46396at2759"/>
<feature type="transmembrane region" description="Helical" evidence="7">
    <location>
        <begin position="395"/>
        <end position="414"/>
    </location>
</feature>
<evidence type="ECO:0000313" key="9">
    <source>
        <dbReference type="Proteomes" id="UP000002035"/>
    </source>
</evidence>
<dbReference type="InterPro" id="IPR036259">
    <property type="entry name" value="MFS_trans_sf"/>
</dbReference>
<dbReference type="RefSeq" id="XP_002845359.1">
    <property type="nucleotide sequence ID" value="XM_002845313.1"/>
</dbReference>
<dbReference type="VEuPathDB" id="FungiDB:MCYG_05228"/>
<feature type="transmembrane region" description="Helical" evidence="7">
    <location>
        <begin position="52"/>
        <end position="74"/>
    </location>
</feature>
<gene>
    <name evidence="8" type="ORF">MCYG_05228</name>
</gene>
<reference evidence="9" key="1">
    <citation type="journal article" date="2012" name="MBio">
        <title>Comparative genome analysis of Trichophyton rubrum and related dermatophytes reveals candidate genes involved in infection.</title>
        <authorList>
            <person name="Martinez D.A."/>
            <person name="Oliver B.G."/>
            <person name="Graeser Y."/>
            <person name="Goldberg J.M."/>
            <person name="Li W."/>
            <person name="Martinez-Rossi N.M."/>
            <person name="Monod M."/>
            <person name="Shelest E."/>
            <person name="Barton R.C."/>
            <person name="Birch E."/>
            <person name="Brakhage A.A."/>
            <person name="Chen Z."/>
            <person name="Gurr S.J."/>
            <person name="Heiman D."/>
            <person name="Heitman J."/>
            <person name="Kosti I."/>
            <person name="Rossi A."/>
            <person name="Saif S."/>
            <person name="Samalova M."/>
            <person name="Saunders C.W."/>
            <person name="Shea T."/>
            <person name="Summerbell R.C."/>
            <person name="Xu J."/>
            <person name="Young S."/>
            <person name="Zeng Q."/>
            <person name="Birren B.W."/>
            <person name="Cuomo C.A."/>
            <person name="White T.C."/>
        </authorList>
    </citation>
    <scope>NUCLEOTIDE SEQUENCE [LARGE SCALE GENOMIC DNA]</scope>
    <source>
        <strain evidence="9">ATCC MYA-4605 / CBS 113480</strain>
    </source>
</reference>
<comment type="similarity">
    <text evidence="2">Belongs to the SLC29A/ENT transporter (TC 2.A.57) family.</text>
</comment>
<dbReference type="Gene3D" id="1.20.1250.20">
    <property type="entry name" value="MFS general substrate transporter like domains"/>
    <property type="match status" value="1"/>
</dbReference>
<evidence type="ECO:0000313" key="8">
    <source>
        <dbReference type="EMBL" id="EEQ32409.1"/>
    </source>
</evidence>
<comment type="subcellular location">
    <subcellularLocation>
        <location evidence="1">Membrane</location>
        <topology evidence="1">Multi-pass membrane protein</topology>
    </subcellularLocation>
</comment>
<evidence type="ECO:0000256" key="6">
    <source>
        <dbReference type="ARBA" id="ARBA00023136"/>
    </source>
</evidence>
<dbReference type="HOGENOM" id="CLU_021611_3_0_1"/>
<feature type="transmembrane region" description="Helical" evidence="7">
    <location>
        <begin position="231"/>
        <end position="252"/>
    </location>
</feature>
<keyword evidence="5 7" id="KW-1133">Transmembrane helix</keyword>
<dbReference type="InterPro" id="IPR002259">
    <property type="entry name" value="Eqnu_transpt"/>
</dbReference>